<dbReference type="Pfam" id="PF18423">
    <property type="entry name" value="zf_CopZ"/>
    <property type="match status" value="1"/>
</dbReference>
<protein>
    <recommendedName>
        <fullName evidence="1">CopZ zinc binding domain-containing protein</fullName>
    </recommendedName>
</protein>
<dbReference type="CDD" id="cd10141">
    <property type="entry name" value="CopZ-like_Fer2_BFD-like"/>
    <property type="match status" value="1"/>
</dbReference>
<dbReference type="AlphaFoldDB" id="A0A7U6GJ83"/>
<proteinExistence type="predicted"/>
<dbReference type="Gene3D" id="1.10.10.1100">
    <property type="entry name" value="BFD-like [2Fe-2S]-binding domain"/>
    <property type="match status" value="1"/>
</dbReference>
<dbReference type="Gene3D" id="2.20.25.270">
    <property type="match status" value="1"/>
</dbReference>
<feature type="domain" description="CopZ zinc binding" evidence="1">
    <location>
        <begin position="13"/>
        <end position="71"/>
    </location>
</feature>
<accession>A0A7U6GJ83</accession>
<name>A0A7U6GJ83_9GAMM</name>
<gene>
    <name evidence="2" type="ORF">TBH_C1787</name>
</gene>
<dbReference type="RefSeq" id="WP_223212035.1">
    <property type="nucleotide sequence ID" value="NZ_AP012273.1"/>
</dbReference>
<dbReference type="Proteomes" id="UP000031631">
    <property type="component" value="Chromosome"/>
</dbReference>
<evidence type="ECO:0000259" key="1">
    <source>
        <dbReference type="Pfam" id="PF18423"/>
    </source>
</evidence>
<keyword evidence="3" id="KW-1185">Reference proteome</keyword>
<dbReference type="InterPro" id="IPR040890">
    <property type="entry name" value="Znf_CopZ"/>
</dbReference>
<dbReference type="InterPro" id="IPR041854">
    <property type="entry name" value="BFD-like_2Fe2S-bd_dom_sf"/>
</dbReference>
<dbReference type="EMBL" id="AP012273">
    <property type="protein sequence ID" value="BAO44703.1"/>
    <property type="molecule type" value="Genomic_DNA"/>
</dbReference>
<organism evidence="2 3">
    <name type="scientific">Thiolapillus brandeum</name>
    <dbReference type="NCBI Taxonomy" id="1076588"/>
    <lineage>
        <taxon>Bacteria</taxon>
        <taxon>Pseudomonadati</taxon>
        <taxon>Pseudomonadota</taxon>
        <taxon>Gammaproteobacteria</taxon>
        <taxon>Chromatiales</taxon>
        <taxon>Sedimenticolaceae</taxon>
        <taxon>Thiolapillus</taxon>
    </lineage>
</organism>
<dbReference type="KEGG" id="tbn:TBH_C1787"/>
<evidence type="ECO:0000313" key="2">
    <source>
        <dbReference type="EMBL" id="BAO44703.1"/>
    </source>
</evidence>
<dbReference type="NCBIfam" id="NF047645">
    <property type="entry name" value="CopZ_Nterm_CC"/>
    <property type="match status" value="1"/>
</dbReference>
<reference evidence="2 3" key="1">
    <citation type="journal article" date="2014" name="PLoS ONE">
        <title>Physiological and genomic features of a novel sulfur-oxidizing gammaproteobacterium belonging to a previously uncultivated symbiotic lineage isolated from a hydrothermal vent.</title>
        <authorList>
            <person name="Nunoura T."/>
            <person name="Takaki Y."/>
            <person name="Kazama H."/>
            <person name="Kakuta J."/>
            <person name="Shimamura S."/>
            <person name="Makita H."/>
            <person name="Hirai M."/>
            <person name="Miyazaki M."/>
            <person name="Takai K."/>
        </authorList>
    </citation>
    <scope>NUCLEOTIDE SEQUENCE [LARGE SCALE GENOMIC DNA]</scope>
    <source>
        <strain evidence="2 3">Hiromi1</strain>
    </source>
</reference>
<sequence length="133" mass="14749">MGGCCTTPATAKHPCPHCGQPGNSVDERTLLHHLKAPWDWMPQDAWFCENPNCGAIYFLADGNILEQADLRTPVGIKNPGEDALLCYCFGIDRKTLAARPALKDFVIERTRNSQCDCAIRNPSGRCCLKDFPR</sequence>
<evidence type="ECO:0000313" key="3">
    <source>
        <dbReference type="Proteomes" id="UP000031631"/>
    </source>
</evidence>